<organism evidence="2 3">
    <name type="scientific">Zosterops borbonicus</name>
    <dbReference type="NCBI Taxonomy" id="364589"/>
    <lineage>
        <taxon>Eukaryota</taxon>
        <taxon>Metazoa</taxon>
        <taxon>Chordata</taxon>
        <taxon>Craniata</taxon>
        <taxon>Vertebrata</taxon>
        <taxon>Euteleostomi</taxon>
        <taxon>Archelosauria</taxon>
        <taxon>Archosauria</taxon>
        <taxon>Dinosauria</taxon>
        <taxon>Saurischia</taxon>
        <taxon>Theropoda</taxon>
        <taxon>Coelurosauria</taxon>
        <taxon>Aves</taxon>
        <taxon>Neognathae</taxon>
        <taxon>Neoaves</taxon>
        <taxon>Telluraves</taxon>
        <taxon>Australaves</taxon>
        <taxon>Passeriformes</taxon>
        <taxon>Sylvioidea</taxon>
        <taxon>Zosteropidae</taxon>
        <taxon>Zosterops</taxon>
    </lineage>
</organism>
<dbReference type="AlphaFoldDB" id="A0A8K1D2W2"/>
<feature type="compositionally biased region" description="Polar residues" evidence="1">
    <location>
        <begin position="107"/>
        <end position="129"/>
    </location>
</feature>
<dbReference type="OrthoDB" id="9049599at2759"/>
<dbReference type="Proteomes" id="UP000796761">
    <property type="component" value="Unassembled WGS sequence"/>
</dbReference>
<protein>
    <submittedName>
        <fullName evidence="2">Uncharacterized protein</fullName>
    </submittedName>
</protein>
<dbReference type="InterPro" id="IPR008919">
    <property type="entry name" value="Retrov_capsid_N"/>
</dbReference>
<comment type="caution">
    <text evidence="2">The sequence shown here is derived from an EMBL/GenBank/DDBJ whole genome shotgun (WGS) entry which is preliminary data.</text>
</comment>
<feature type="region of interest" description="Disordered" evidence="1">
    <location>
        <begin position="93"/>
        <end position="129"/>
    </location>
</feature>
<dbReference type="SUPFAM" id="SSF47943">
    <property type="entry name" value="Retrovirus capsid protein, N-terminal core domain"/>
    <property type="match status" value="1"/>
</dbReference>
<dbReference type="GO" id="GO:0016032">
    <property type="term" value="P:viral process"/>
    <property type="evidence" value="ECO:0007669"/>
    <property type="project" value="InterPro"/>
</dbReference>
<evidence type="ECO:0000313" key="2">
    <source>
        <dbReference type="EMBL" id="TRZ04845.1"/>
    </source>
</evidence>
<dbReference type="Gene3D" id="1.10.375.10">
    <property type="entry name" value="Human Immunodeficiency Virus Type 1 Capsid Protein"/>
    <property type="match status" value="1"/>
</dbReference>
<sequence>MKQISEEGSENKEENHNLFPLREVPTAPEIIGFVNVPINTGDVRVFKKEMGRLLDDPFGVADRLDEFLGSSIYTFDDLMSILRSLFNPEERDMIQQAGIRDSERRNPQSTPGDQKWPSQSPGWNSQTEE</sequence>
<gene>
    <name evidence="2" type="ORF">HGM15179_022262</name>
</gene>
<proteinExistence type="predicted"/>
<dbReference type="PANTHER" id="PTHR33166">
    <property type="entry name" value="GAG_P30 DOMAIN-CONTAINING PROTEIN"/>
    <property type="match status" value="1"/>
</dbReference>
<evidence type="ECO:0000256" key="1">
    <source>
        <dbReference type="SAM" id="MobiDB-lite"/>
    </source>
</evidence>
<dbReference type="EMBL" id="SWJQ01009876">
    <property type="protein sequence ID" value="TRZ04845.1"/>
    <property type="molecule type" value="Genomic_DNA"/>
</dbReference>
<accession>A0A8K1D2W2</accession>
<dbReference type="InterPro" id="IPR050462">
    <property type="entry name" value="Retroviral_Gag-Pol_poly"/>
</dbReference>
<name>A0A8K1D2W2_9PASS</name>
<feature type="non-terminal residue" evidence="2">
    <location>
        <position position="129"/>
    </location>
</feature>
<evidence type="ECO:0000313" key="3">
    <source>
        <dbReference type="Proteomes" id="UP000796761"/>
    </source>
</evidence>
<keyword evidence="3" id="KW-1185">Reference proteome</keyword>
<reference evidence="2" key="1">
    <citation type="submission" date="2019-04" db="EMBL/GenBank/DDBJ databases">
        <title>Genome assembly of Zosterops borbonicus 15179.</title>
        <authorList>
            <person name="Leroy T."/>
            <person name="Anselmetti Y."/>
            <person name="Tilak M.-K."/>
            <person name="Nabholz B."/>
        </authorList>
    </citation>
    <scope>NUCLEOTIDE SEQUENCE</scope>
    <source>
        <strain evidence="2">HGM_15179</strain>
        <tissue evidence="2">Muscle</tissue>
    </source>
</reference>